<dbReference type="SUPFAM" id="SSF57903">
    <property type="entry name" value="FYVE/PHD zinc finger"/>
    <property type="match status" value="1"/>
</dbReference>
<evidence type="ECO:0000313" key="1">
    <source>
        <dbReference type="EMBL" id="KZS06501.1"/>
    </source>
</evidence>
<name>A0A164P4C5_9CRUS</name>
<keyword evidence="2" id="KW-1185">Reference proteome</keyword>
<dbReference type="PANTHER" id="PTHR34718:SF2">
    <property type="entry name" value="PHD-TYPE DOMAIN-CONTAINING PROTEIN"/>
    <property type="match status" value="1"/>
</dbReference>
<gene>
    <name evidence="1" type="ORF">APZ42_030029</name>
</gene>
<dbReference type="Proteomes" id="UP000076858">
    <property type="component" value="Unassembled WGS sequence"/>
</dbReference>
<evidence type="ECO:0000313" key="2">
    <source>
        <dbReference type="Proteomes" id="UP000076858"/>
    </source>
</evidence>
<evidence type="ECO:0008006" key="3">
    <source>
        <dbReference type="Google" id="ProtNLM"/>
    </source>
</evidence>
<dbReference type="OrthoDB" id="6353126at2759"/>
<reference evidence="1 2" key="1">
    <citation type="submission" date="2016-03" db="EMBL/GenBank/DDBJ databases">
        <title>EvidentialGene: Evidence-directed Construction of Genes on Genomes.</title>
        <authorList>
            <person name="Gilbert D.G."/>
            <person name="Choi J.-H."/>
            <person name="Mockaitis K."/>
            <person name="Colbourne J."/>
            <person name="Pfrender M."/>
        </authorList>
    </citation>
    <scope>NUCLEOTIDE SEQUENCE [LARGE SCALE GENOMIC DNA]</scope>
    <source>
        <strain evidence="1 2">Xinb3</strain>
        <tissue evidence="1">Complete organism</tissue>
    </source>
</reference>
<comment type="caution">
    <text evidence="1">The sequence shown here is derived from an EMBL/GenBank/DDBJ whole genome shotgun (WGS) entry which is preliminary data.</text>
</comment>
<accession>A0A164P4C5</accession>
<dbReference type="AlphaFoldDB" id="A0A164P4C5"/>
<protein>
    <recommendedName>
        <fullName evidence="3">Ubiquitin-like protease family profile domain-containing protein</fullName>
    </recommendedName>
</protein>
<dbReference type="PANTHER" id="PTHR34718">
    <property type="entry name" value="PHD-TYPE DOMAIN-CONTAINING PROTEIN"/>
    <property type="match status" value="1"/>
</dbReference>
<organism evidence="1 2">
    <name type="scientific">Daphnia magna</name>
    <dbReference type="NCBI Taxonomy" id="35525"/>
    <lineage>
        <taxon>Eukaryota</taxon>
        <taxon>Metazoa</taxon>
        <taxon>Ecdysozoa</taxon>
        <taxon>Arthropoda</taxon>
        <taxon>Crustacea</taxon>
        <taxon>Branchiopoda</taxon>
        <taxon>Diplostraca</taxon>
        <taxon>Cladocera</taxon>
        <taxon>Anomopoda</taxon>
        <taxon>Daphniidae</taxon>
        <taxon>Daphnia</taxon>
    </lineage>
</organism>
<proteinExistence type="predicted"/>
<sequence length="347" mass="39824">MKNFFQFDSDASAYHGLMTESIPHEMMRVKYHIPAQCVLDYSQMPPEPPEGPATIAEAVQGQLQPIAEAAVKVPPAVLNQTKIDTWIQREVDPWIQREVDARAIILFNVKPDQQACMRACQTADEMWDQQDMEYSLKAPMYEEFKGTDGEVSLAQLMMKILKTLTPIFDRFRSACDSVHLVDRTLTVYRVIVDEIIPHIKHREIFYYTEEYLKADEIEANNDYFNCFTSSMSFISEGGQQALACKSSLVRIKNSVMEYEVAQCQRMPSANFGDCGVLSIAFAISIANGKDPAKLFYPYELIRDHLRDCFLSKNLSVFPSRVIRNGDLVQCEKCDEWFHRICEEFLCL</sequence>
<dbReference type="InterPro" id="IPR011011">
    <property type="entry name" value="Znf_FYVE_PHD"/>
</dbReference>
<dbReference type="EMBL" id="LRGB01002705">
    <property type="protein sequence ID" value="KZS06501.1"/>
    <property type="molecule type" value="Genomic_DNA"/>
</dbReference>
<dbReference type="Pfam" id="PF14223">
    <property type="entry name" value="Retrotran_gag_2"/>
    <property type="match status" value="1"/>
</dbReference>